<dbReference type="Pfam" id="PF04185">
    <property type="entry name" value="Phosphoesterase"/>
    <property type="match status" value="1"/>
</dbReference>
<evidence type="ECO:0000313" key="3">
    <source>
        <dbReference type="EMBL" id="GIE15697.1"/>
    </source>
</evidence>
<dbReference type="PANTHER" id="PTHR31956:SF1">
    <property type="entry name" value="NON-SPECIFIC PHOSPHOLIPASE C1"/>
    <property type="match status" value="1"/>
</dbReference>
<organism evidence="3 4">
    <name type="scientific">Paractinoplanes ferrugineus</name>
    <dbReference type="NCBI Taxonomy" id="113564"/>
    <lineage>
        <taxon>Bacteria</taxon>
        <taxon>Bacillati</taxon>
        <taxon>Actinomycetota</taxon>
        <taxon>Actinomycetes</taxon>
        <taxon>Micromonosporales</taxon>
        <taxon>Micromonosporaceae</taxon>
        <taxon>Paractinoplanes</taxon>
    </lineage>
</organism>
<dbReference type="InterPro" id="IPR007312">
    <property type="entry name" value="Phosphoesterase"/>
</dbReference>
<dbReference type="InterPro" id="IPR017850">
    <property type="entry name" value="Alkaline_phosphatase_core_sf"/>
</dbReference>
<dbReference type="Proteomes" id="UP000598174">
    <property type="component" value="Unassembled WGS sequence"/>
</dbReference>
<dbReference type="SUPFAM" id="SSF53649">
    <property type="entry name" value="Alkaline phosphatase-like"/>
    <property type="match status" value="1"/>
</dbReference>
<sequence length="275" mass="30305">MLLGSVTAAAHPMRARPTAALGAVNKPDHVVIVVLENKRYDAVIGHRKAPWVNELAEGGANLTRFYAETHPSQPNYLALFSGSTHGVRDNKCPHNLGARPNLGRQLIDAGYSFTGYSEDLPRVGWRGCSHSGYVRRHVPWVNFSNVPASAHQPYTAFPRDYRKLPTVAFVIPNLCHDMHDCPKAEADAWLRKEFARYVAWAKTHNSLFVLTFDEDNQTDGNHIPTVVAGAGIKPSRYVARANHYGLLRTLQDMYGLRPTGLSAGAAPMRGVGMGR</sequence>
<keyword evidence="1" id="KW-0378">Hydrolase</keyword>
<dbReference type="AlphaFoldDB" id="A0A919J9E3"/>
<evidence type="ECO:0000313" key="4">
    <source>
        <dbReference type="Proteomes" id="UP000598174"/>
    </source>
</evidence>
<proteinExistence type="predicted"/>
<dbReference type="Gene3D" id="3.40.720.10">
    <property type="entry name" value="Alkaline Phosphatase, subunit A"/>
    <property type="match status" value="1"/>
</dbReference>
<keyword evidence="4" id="KW-1185">Reference proteome</keyword>
<dbReference type="GO" id="GO:0042578">
    <property type="term" value="F:phosphoric ester hydrolase activity"/>
    <property type="evidence" value="ECO:0007669"/>
    <property type="project" value="UniProtKB-ARBA"/>
</dbReference>
<dbReference type="EMBL" id="BOMM01000070">
    <property type="protein sequence ID" value="GIE15697.1"/>
    <property type="molecule type" value="Genomic_DNA"/>
</dbReference>
<keyword evidence="2" id="KW-0843">Virulence</keyword>
<evidence type="ECO:0000256" key="1">
    <source>
        <dbReference type="ARBA" id="ARBA00022801"/>
    </source>
</evidence>
<protein>
    <submittedName>
        <fullName evidence="3">Acid phosphatase</fullName>
    </submittedName>
</protein>
<evidence type="ECO:0000256" key="2">
    <source>
        <dbReference type="ARBA" id="ARBA00023026"/>
    </source>
</evidence>
<accession>A0A919J9E3</accession>
<reference evidence="3" key="1">
    <citation type="submission" date="2021-01" db="EMBL/GenBank/DDBJ databases">
        <title>Whole genome shotgun sequence of Actinoplanes ferrugineus NBRC 15555.</title>
        <authorList>
            <person name="Komaki H."/>
            <person name="Tamura T."/>
        </authorList>
    </citation>
    <scope>NUCLEOTIDE SEQUENCE</scope>
    <source>
        <strain evidence="3">NBRC 15555</strain>
    </source>
</reference>
<gene>
    <name evidence="3" type="ORF">Afe05nite_75370</name>
</gene>
<dbReference type="PANTHER" id="PTHR31956">
    <property type="entry name" value="NON-SPECIFIC PHOSPHOLIPASE C4-RELATED"/>
    <property type="match status" value="1"/>
</dbReference>
<name>A0A919J9E3_9ACTN</name>
<comment type="caution">
    <text evidence="3">The sequence shown here is derived from an EMBL/GenBank/DDBJ whole genome shotgun (WGS) entry which is preliminary data.</text>
</comment>